<reference evidence="3 4" key="1">
    <citation type="submission" date="2024-04" db="EMBL/GenBank/DDBJ databases">
        <title>Draft genome sequence of Sessilibacter corallicola NBRC 116591.</title>
        <authorList>
            <person name="Miyakawa T."/>
            <person name="Kusuya Y."/>
            <person name="Miura T."/>
        </authorList>
    </citation>
    <scope>NUCLEOTIDE SEQUENCE [LARGE SCALE GENOMIC DNA]</scope>
    <source>
        <strain evidence="3 4">KU-00831-HH</strain>
    </source>
</reference>
<dbReference type="PANTHER" id="PTHR13832:SF860">
    <property type="entry name" value="PROTEIN PHOSPHATASE PHPP"/>
    <property type="match status" value="1"/>
</dbReference>
<dbReference type="PANTHER" id="PTHR13832">
    <property type="entry name" value="PROTEIN PHOSPHATASE 2C"/>
    <property type="match status" value="1"/>
</dbReference>
<sequence length="290" mass="32535">MDGHTISININGKTDVGRVRQANEDDIRWYRSTRQPFAYLVIADGMGGYRGGAMASRLAVAAIGGKLEQLENPTFLACTPLQQDLMLKSTIIEALNDANRDILLEKKANPELDNMGTTVVMAVFWRNQCFIAHLGDSRAYLWDDQHFIQLTKDHSLVQEMIDNGQITEEEARTSNIRNQITRALGVGQHITPTLNSYYLNQSALIVLCSDGLTEYIDNSQLDYVLSTHRPALDCCYRLVADANNMGGKDNISVGIVEFAISLHHTHHPDNKTEEYGHDERDEDDITQKIN</sequence>
<organism evidence="3 4">
    <name type="scientific">Sessilibacter corallicola</name>
    <dbReference type="NCBI Taxonomy" id="2904075"/>
    <lineage>
        <taxon>Bacteria</taxon>
        <taxon>Pseudomonadati</taxon>
        <taxon>Pseudomonadota</taxon>
        <taxon>Gammaproteobacteria</taxon>
        <taxon>Cellvibrionales</taxon>
        <taxon>Cellvibrionaceae</taxon>
        <taxon>Sessilibacter</taxon>
    </lineage>
</organism>
<dbReference type="Proteomes" id="UP001465153">
    <property type="component" value="Unassembled WGS sequence"/>
</dbReference>
<gene>
    <name evidence="3" type="primary">prpC_1</name>
    <name evidence="3" type="ORF">NBRC116591_05090</name>
</gene>
<evidence type="ECO:0000313" key="3">
    <source>
        <dbReference type="EMBL" id="GAA6166699.1"/>
    </source>
</evidence>
<dbReference type="NCBIfam" id="NF033484">
    <property type="entry name" value="Stp1_PP2C_phos"/>
    <property type="match status" value="1"/>
</dbReference>
<dbReference type="SMART" id="SM00332">
    <property type="entry name" value="PP2Cc"/>
    <property type="match status" value="1"/>
</dbReference>
<protein>
    <submittedName>
        <fullName evidence="3">Protein-serine/threonine phosphatase PrpC</fullName>
    </submittedName>
</protein>
<dbReference type="Pfam" id="PF13672">
    <property type="entry name" value="PP2C_2"/>
    <property type="match status" value="1"/>
</dbReference>
<keyword evidence="4" id="KW-1185">Reference proteome</keyword>
<dbReference type="InterPro" id="IPR001932">
    <property type="entry name" value="PPM-type_phosphatase-like_dom"/>
</dbReference>
<dbReference type="PROSITE" id="PS51746">
    <property type="entry name" value="PPM_2"/>
    <property type="match status" value="1"/>
</dbReference>
<evidence type="ECO:0000256" key="1">
    <source>
        <dbReference type="SAM" id="MobiDB-lite"/>
    </source>
</evidence>
<dbReference type="Gene3D" id="3.60.40.10">
    <property type="entry name" value="PPM-type phosphatase domain"/>
    <property type="match status" value="1"/>
</dbReference>
<evidence type="ECO:0000259" key="2">
    <source>
        <dbReference type="PROSITE" id="PS51746"/>
    </source>
</evidence>
<feature type="domain" description="PPM-type phosphatase" evidence="2">
    <location>
        <begin position="20"/>
        <end position="258"/>
    </location>
</feature>
<dbReference type="InterPro" id="IPR015655">
    <property type="entry name" value="PP2C"/>
</dbReference>
<feature type="compositionally biased region" description="Basic and acidic residues" evidence="1">
    <location>
        <begin position="267"/>
        <end position="279"/>
    </location>
</feature>
<evidence type="ECO:0000313" key="4">
    <source>
        <dbReference type="Proteomes" id="UP001465153"/>
    </source>
</evidence>
<dbReference type="CDD" id="cd00143">
    <property type="entry name" value="PP2Cc"/>
    <property type="match status" value="1"/>
</dbReference>
<accession>A0ABQ0A4W8</accession>
<comment type="caution">
    <text evidence="3">The sequence shown here is derived from an EMBL/GenBank/DDBJ whole genome shotgun (WGS) entry which is preliminary data.</text>
</comment>
<proteinExistence type="predicted"/>
<dbReference type="EMBL" id="BAABWN010000001">
    <property type="protein sequence ID" value="GAA6166699.1"/>
    <property type="molecule type" value="Genomic_DNA"/>
</dbReference>
<dbReference type="RefSeq" id="WP_233086283.1">
    <property type="nucleotide sequence ID" value="NZ_BAABWN010000001.1"/>
</dbReference>
<name>A0ABQ0A4W8_9GAMM</name>
<dbReference type="SMART" id="SM00331">
    <property type="entry name" value="PP2C_SIG"/>
    <property type="match status" value="1"/>
</dbReference>
<dbReference type="SUPFAM" id="SSF81606">
    <property type="entry name" value="PP2C-like"/>
    <property type="match status" value="1"/>
</dbReference>
<feature type="region of interest" description="Disordered" evidence="1">
    <location>
        <begin position="267"/>
        <end position="290"/>
    </location>
</feature>
<dbReference type="InterPro" id="IPR036457">
    <property type="entry name" value="PPM-type-like_dom_sf"/>
</dbReference>